<proteinExistence type="predicted"/>
<accession>A0ABT9J280</accession>
<gene>
    <name evidence="1" type="ORF">Q5Y73_16425</name>
</gene>
<dbReference type="Proteomes" id="UP001231941">
    <property type="component" value="Unassembled WGS sequence"/>
</dbReference>
<dbReference type="EMBL" id="JAVAMP010000009">
    <property type="protein sequence ID" value="MDP5275697.1"/>
    <property type="molecule type" value="Genomic_DNA"/>
</dbReference>
<evidence type="ECO:0000313" key="2">
    <source>
        <dbReference type="Proteomes" id="UP001231941"/>
    </source>
</evidence>
<reference evidence="1 2" key="1">
    <citation type="submission" date="2023-08" db="EMBL/GenBank/DDBJ databases">
        <authorList>
            <person name="Park J.-S."/>
        </authorList>
    </citation>
    <scope>NUCLEOTIDE SEQUENCE [LARGE SCALE GENOMIC DNA]</scope>
    <source>
        <strain evidence="1 2">2205SS18-9</strain>
    </source>
</reference>
<keyword evidence="2" id="KW-1185">Reference proteome</keyword>
<dbReference type="RefSeq" id="WP_305993006.1">
    <property type="nucleotide sequence ID" value="NZ_JAVAMP010000009.1"/>
</dbReference>
<name>A0ABT9J280_9BACL</name>
<dbReference type="Pfam" id="PF10076">
    <property type="entry name" value="Phage_Mu_Gp48"/>
    <property type="match status" value="1"/>
</dbReference>
<comment type="caution">
    <text evidence="1">The sequence shown here is derived from an EMBL/GenBank/DDBJ whole genome shotgun (WGS) entry which is preliminary data.</text>
</comment>
<organism evidence="1 2">
    <name type="scientific">Chengkuizengella axinellae</name>
    <dbReference type="NCBI Taxonomy" id="3064388"/>
    <lineage>
        <taxon>Bacteria</taxon>
        <taxon>Bacillati</taxon>
        <taxon>Bacillota</taxon>
        <taxon>Bacilli</taxon>
        <taxon>Bacillales</taxon>
        <taxon>Paenibacillaceae</taxon>
        <taxon>Chengkuizengella</taxon>
    </lineage>
</organism>
<protein>
    <submittedName>
        <fullName evidence="1">YmfQ family protein</fullName>
    </submittedName>
</protein>
<evidence type="ECO:0000313" key="1">
    <source>
        <dbReference type="EMBL" id="MDP5275697.1"/>
    </source>
</evidence>
<dbReference type="InterPro" id="IPR018755">
    <property type="entry name" value="Phage_Mu_Gp48"/>
</dbReference>
<sequence length="189" mass="21949">MKTDRDIEQQMLDYLPKYYQESVIGTNVILQEAEEIKGLNEEISEVLQQFFIETATWGLQHWERICDLVTDESKSYEERRSVIQSKLRGIGTVTAALIKEVAESYGHGEVAVEEVPQEYSIDITFIGELGIPTNLEDIQQALAEIIPAHLGIEYVFTYMTWDDLDSYRLTWNELDSKNITWDLLETYRE</sequence>